<keyword evidence="3" id="KW-0902">Two-component regulatory system</keyword>
<dbReference type="Proteomes" id="UP000198953">
    <property type="component" value="Unassembled WGS sequence"/>
</dbReference>
<dbReference type="PANTHER" id="PTHR24421">
    <property type="entry name" value="NITRATE/NITRITE SENSOR PROTEIN NARX-RELATED"/>
    <property type="match status" value="1"/>
</dbReference>
<feature type="transmembrane region" description="Helical" evidence="5">
    <location>
        <begin position="45"/>
        <end position="62"/>
    </location>
</feature>
<evidence type="ECO:0000256" key="4">
    <source>
        <dbReference type="SAM" id="MobiDB-lite"/>
    </source>
</evidence>
<evidence type="ECO:0000313" key="8">
    <source>
        <dbReference type="Proteomes" id="UP000198953"/>
    </source>
</evidence>
<evidence type="ECO:0000256" key="1">
    <source>
        <dbReference type="ARBA" id="ARBA00022679"/>
    </source>
</evidence>
<sequence length="413" mass="44101">MGTRPETARKVLLYWMDVSVALVSVMYLTLIVAHAASGRMPVPKAVAAAVFLVAFSAMFPFVHREAYDTRPRPSVRLAVSGLFAAGTLALLPADPITSTPGWETIAVLWVSLAALYLSPAATAGLAAAVVVLSSAYVHLVTGKPWPGVLLSQAFSAALMVVFMRLWRWLWWTIREAHDSQEAKARLAVAEERLRFARDLHDLLGHSLAVISLKSELAAKLSAKDGGRAAAEMAEVRRLAGESLTEVSLAVDGYRTLDLDEELARVRAALEAAGARCEIDARVDDLPPAARTLLAWAVREGATNVLKHSRARRCTITISGGVLEIRNDGVTEPADRTEPATEPAGRAQAMETARPTEHSEALGPARPDAPASVEPARPGSGLRGLAERMTTAGGSFSAAQEPGGEFLLRAAVRR</sequence>
<accession>A0A1H7LSD5</accession>
<evidence type="ECO:0000256" key="3">
    <source>
        <dbReference type="ARBA" id="ARBA00023012"/>
    </source>
</evidence>
<dbReference type="InterPro" id="IPR036890">
    <property type="entry name" value="HATPase_C_sf"/>
</dbReference>
<keyword evidence="5" id="KW-0472">Membrane</keyword>
<dbReference type="GO" id="GO:0046983">
    <property type="term" value="F:protein dimerization activity"/>
    <property type="evidence" value="ECO:0007669"/>
    <property type="project" value="InterPro"/>
</dbReference>
<feature type="domain" description="Signal transduction histidine kinase subgroup 3 dimerisation and phosphoacceptor" evidence="6">
    <location>
        <begin position="191"/>
        <end position="256"/>
    </location>
</feature>
<dbReference type="STRING" id="46177.SAMN05660976_01648"/>
<feature type="transmembrane region" description="Helical" evidence="5">
    <location>
        <begin position="149"/>
        <end position="171"/>
    </location>
</feature>
<organism evidence="7 8">
    <name type="scientific">Nonomuraea pusilla</name>
    <dbReference type="NCBI Taxonomy" id="46177"/>
    <lineage>
        <taxon>Bacteria</taxon>
        <taxon>Bacillati</taxon>
        <taxon>Actinomycetota</taxon>
        <taxon>Actinomycetes</taxon>
        <taxon>Streptosporangiales</taxon>
        <taxon>Streptosporangiaceae</taxon>
        <taxon>Nonomuraea</taxon>
    </lineage>
</organism>
<evidence type="ECO:0000256" key="5">
    <source>
        <dbReference type="SAM" id="Phobius"/>
    </source>
</evidence>
<keyword evidence="5" id="KW-0812">Transmembrane</keyword>
<keyword evidence="5" id="KW-1133">Transmembrane helix</keyword>
<dbReference type="Pfam" id="PF07730">
    <property type="entry name" value="HisKA_3"/>
    <property type="match status" value="1"/>
</dbReference>
<dbReference type="AlphaFoldDB" id="A0A1H7LSD5"/>
<feature type="compositionally biased region" description="Basic and acidic residues" evidence="4">
    <location>
        <begin position="328"/>
        <end position="338"/>
    </location>
</feature>
<proteinExistence type="predicted"/>
<dbReference type="OrthoDB" id="5241784at2"/>
<dbReference type="EMBL" id="FOBF01000003">
    <property type="protein sequence ID" value="SEL01385.1"/>
    <property type="molecule type" value="Genomic_DNA"/>
</dbReference>
<protein>
    <submittedName>
        <fullName evidence="7">Two-component system, NarL family, sensor histidine kinase DesK</fullName>
    </submittedName>
</protein>
<dbReference type="PANTHER" id="PTHR24421:SF63">
    <property type="entry name" value="SENSOR HISTIDINE KINASE DESK"/>
    <property type="match status" value="1"/>
</dbReference>
<keyword evidence="2 7" id="KW-0418">Kinase</keyword>
<keyword evidence="1" id="KW-0808">Transferase</keyword>
<dbReference type="InterPro" id="IPR050482">
    <property type="entry name" value="Sensor_HK_TwoCompSys"/>
</dbReference>
<feature type="transmembrane region" description="Helical" evidence="5">
    <location>
        <begin position="113"/>
        <end position="137"/>
    </location>
</feature>
<dbReference type="GO" id="GO:0000155">
    <property type="term" value="F:phosphorelay sensor kinase activity"/>
    <property type="evidence" value="ECO:0007669"/>
    <property type="project" value="InterPro"/>
</dbReference>
<keyword evidence="8" id="KW-1185">Reference proteome</keyword>
<feature type="transmembrane region" description="Helical" evidence="5">
    <location>
        <begin position="12"/>
        <end position="33"/>
    </location>
</feature>
<dbReference type="GO" id="GO:0016020">
    <property type="term" value="C:membrane"/>
    <property type="evidence" value="ECO:0007669"/>
    <property type="project" value="InterPro"/>
</dbReference>
<reference evidence="7 8" key="1">
    <citation type="submission" date="2016-10" db="EMBL/GenBank/DDBJ databases">
        <authorList>
            <person name="de Groot N.N."/>
        </authorList>
    </citation>
    <scope>NUCLEOTIDE SEQUENCE [LARGE SCALE GENOMIC DNA]</scope>
    <source>
        <strain evidence="7 8">DSM 43357</strain>
    </source>
</reference>
<evidence type="ECO:0000259" key="6">
    <source>
        <dbReference type="Pfam" id="PF07730"/>
    </source>
</evidence>
<dbReference type="RefSeq" id="WP_143078588.1">
    <property type="nucleotide sequence ID" value="NZ_FOBF01000003.1"/>
</dbReference>
<evidence type="ECO:0000256" key="2">
    <source>
        <dbReference type="ARBA" id="ARBA00022777"/>
    </source>
</evidence>
<dbReference type="Gene3D" id="1.20.5.1930">
    <property type="match status" value="1"/>
</dbReference>
<dbReference type="Gene3D" id="3.30.565.10">
    <property type="entry name" value="Histidine kinase-like ATPase, C-terminal domain"/>
    <property type="match status" value="1"/>
</dbReference>
<gene>
    <name evidence="7" type="ORF">SAMN05660976_01648</name>
</gene>
<name>A0A1H7LSD5_9ACTN</name>
<feature type="region of interest" description="Disordered" evidence="4">
    <location>
        <begin position="328"/>
        <end position="383"/>
    </location>
</feature>
<dbReference type="InterPro" id="IPR011712">
    <property type="entry name" value="Sig_transdc_His_kin_sub3_dim/P"/>
</dbReference>
<feature type="transmembrane region" description="Helical" evidence="5">
    <location>
        <begin position="74"/>
        <end position="93"/>
    </location>
</feature>
<evidence type="ECO:0000313" key="7">
    <source>
        <dbReference type="EMBL" id="SEL01385.1"/>
    </source>
</evidence>